<evidence type="ECO:0000313" key="1">
    <source>
        <dbReference type="EMBL" id="MFC7703308.1"/>
    </source>
</evidence>
<dbReference type="Pfam" id="PF08713">
    <property type="entry name" value="DNA_alkylation"/>
    <property type="match status" value="1"/>
</dbReference>
<name>A0ABW2UJ29_9RHOB</name>
<reference evidence="2" key="1">
    <citation type="journal article" date="2019" name="Int. J. Syst. Evol. Microbiol.">
        <title>The Global Catalogue of Microorganisms (GCM) 10K type strain sequencing project: providing services to taxonomists for standard genome sequencing and annotation.</title>
        <authorList>
            <consortium name="The Broad Institute Genomics Platform"/>
            <consortium name="The Broad Institute Genome Sequencing Center for Infectious Disease"/>
            <person name="Wu L."/>
            <person name="Ma J."/>
        </authorList>
    </citation>
    <scope>NUCLEOTIDE SEQUENCE [LARGE SCALE GENOMIC DNA]</scope>
    <source>
        <strain evidence="2">CGMCC 1.12750</strain>
    </source>
</reference>
<dbReference type="RefSeq" id="WP_377399364.1">
    <property type="nucleotide sequence ID" value="NZ_JBHTFQ010000002.1"/>
</dbReference>
<keyword evidence="2" id="KW-1185">Reference proteome</keyword>
<proteinExistence type="predicted"/>
<evidence type="ECO:0000313" key="2">
    <source>
        <dbReference type="Proteomes" id="UP001596516"/>
    </source>
</evidence>
<sequence length="229" mass="25594">MTPEDAITALRAEGNPQKAAEMAAYHKTGREVLGVAAPAIDRLARSWRESMALEDRLALAAGLWDGGIFEGRIAAAKLLTQARIRPDDAGAWTLILAWAPEFDGWAIADAACIAGQKRLLADPGRLAAVEEWTRHENLWTRRAALVITLPWAKMNFPKPEDLEIREQVLGWAARYVADRDWFIQKAIAWWIRDLSKHDAARARAFLEAEGARLKSFARREAARYLNLSA</sequence>
<dbReference type="InterPro" id="IPR014825">
    <property type="entry name" value="DNA_alkylation"/>
</dbReference>
<protein>
    <submittedName>
        <fullName evidence="1">DNA alkylation repair protein</fullName>
    </submittedName>
</protein>
<dbReference type="PANTHER" id="PTHR34070">
    <property type="entry name" value="ARMADILLO-TYPE FOLD"/>
    <property type="match status" value="1"/>
</dbReference>
<dbReference type="PANTHER" id="PTHR34070:SF1">
    <property type="entry name" value="DNA ALKYLATION REPAIR PROTEIN"/>
    <property type="match status" value="1"/>
</dbReference>
<dbReference type="Proteomes" id="UP001596516">
    <property type="component" value="Unassembled WGS sequence"/>
</dbReference>
<accession>A0ABW2UJ29</accession>
<dbReference type="CDD" id="cd06561">
    <property type="entry name" value="AlkD_like"/>
    <property type="match status" value="1"/>
</dbReference>
<dbReference type="InterPro" id="IPR016024">
    <property type="entry name" value="ARM-type_fold"/>
</dbReference>
<dbReference type="Gene3D" id="1.25.10.90">
    <property type="match status" value="1"/>
</dbReference>
<dbReference type="EMBL" id="JBHTFQ010000002">
    <property type="protein sequence ID" value="MFC7703308.1"/>
    <property type="molecule type" value="Genomic_DNA"/>
</dbReference>
<comment type="caution">
    <text evidence="1">The sequence shown here is derived from an EMBL/GenBank/DDBJ whole genome shotgun (WGS) entry which is preliminary data.</text>
</comment>
<organism evidence="1 2">
    <name type="scientific">Plastorhodobacter daqingensis</name>
    <dbReference type="NCBI Taxonomy" id="1387281"/>
    <lineage>
        <taxon>Bacteria</taxon>
        <taxon>Pseudomonadati</taxon>
        <taxon>Pseudomonadota</taxon>
        <taxon>Alphaproteobacteria</taxon>
        <taxon>Rhodobacterales</taxon>
        <taxon>Paracoccaceae</taxon>
        <taxon>Plastorhodobacter</taxon>
    </lineage>
</organism>
<dbReference type="SUPFAM" id="SSF48371">
    <property type="entry name" value="ARM repeat"/>
    <property type="match status" value="1"/>
</dbReference>
<gene>
    <name evidence="1" type="ORF">ACFQXB_03760</name>
</gene>